<dbReference type="InterPro" id="IPR000873">
    <property type="entry name" value="AMP-dep_synth/lig_dom"/>
</dbReference>
<dbReference type="EMBL" id="JACHGH010000003">
    <property type="protein sequence ID" value="MBB6452786.1"/>
    <property type="molecule type" value="Genomic_DNA"/>
</dbReference>
<dbReference type="PANTHER" id="PTHR24095:SF14">
    <property type="entry name" value="ACETYL-COENZYME A SYNTHETASE 1"/>
    <property type="match status" value="1"/>
</dbReference>
<dbReference type="InterPro" id="IPR032387">
    <property type="entry name" value="ACAS_N"/>
</dbReference>
<dbReference type="PROSITE" id="PS00455">
    <property type="entry name" value="AMP_BINDING"/>
    <property type="match status" value="1"/>
</dbReference>
<comment type="similarity">
    <text evidence="1">Belongs to the ATP-dependent AMP-binding enzyme family.</text>
</comment>
<comment type="caution">
    <text evidence="10">The sequence shown here is derived from an EMBL/GenBank/DDBJ whole genome shotgun (WGS) entry which is preliminary data.</text>
</comment>
<dbReference type="GO" id="GO:0003987">
    <property type="term" value="F:acetate-CoA ligase activity"/>
    <property type="evidence" value="ECO:0007669"/>
    <property type="project" value="UniProtKB-EC"/>
</dbReference>
<proteinExistence type="inferred from homology"/>
<dbReference type="PANTHER" id="PTHR24095">
    <property type="entry name" value="ACETYL-COENZYME A SYNTHETASE"/>
    <property type="match status" value="1"/>
</dbReference>
<dbReference type="InterPro" id="IPR042099">
    <property type="entry name" value="ANL_N_sf"/>
</dbReference>
<evidence type="ECO:0000256" key="2">
    <source>
        <dbReference type="ARBA" id="ARBA00013275"/>
    </source>
</evidence>
<keyword evidence="11" id="KW-1185">Reference proteome</keyword>
<evidence type="ECO:0000256" key="4">
    <source>
        <dbReference type="ARBA" id="ARBA00022741"/>
    </source>
</evidence>
<dbReference type="SUPFAM" id="SSF56801">
    <property type="entry name" value="Acetyl-CoA synthetase-like"/>
    <property type="match status" value="1"/>
</dbReference>
<accession>A0A841PYL4</accession>
<dbReference type="InterPro" id="IPR020845">
    <property type="entry name" value="AMP-binding_CS"/>
</dbReference>
<dbReference type="InterPro" id="IPR025110">
    <property type="entry name" value="AMP-bd_C"/>
</dbReference>
<evidence type="ECO:0000256" key="3">
    <source>
        <dbReference type="ARBA" id="ARBA00022598"/>
    </source>
</evidence>
<feature type="domain" description="AMP-dependent synthetase/ligase" evidence="7">
    <location>
        <begin position="94"/>
        <end position="473"/>
    </location>
</feature>
<keyword evidence="6" id="KW-0007">Acetylation</keyword>
<evidence type="ECO:0000259" key="7">
    <source>
        <dbReference type="Pfam" id="PF00501"/>
    </source>
</evidence>
<dbReference type="GO" id="GO:0006085">
    <property type="term" value="P:acetyl-CoA biosynthetic process"/>
    <property type="evidence" value="ECO:0007669"/>
    <property type="project" value="TreeGrafter"/>
</dbReference>
<dbReference type="Gene3D" id="3.40.50.12780">
    <property type="entry name" value="N-terminal domain of ligase-like"/>
    <property type="match status" value="1"/>
</dbReference>
<feature type="domain" description="AMP-binding enzyme C-terminal" evidence="8">
    <location>
        <begin position="532"/>
        <end position="610"/>
    </location>
</feature>
<evidence type="ECO:0000313" key="10">
    <source>
        <dbReference type="EMBL" id="MBB6452786.1"/>
    </source>
</evidence>
<dbReference type="Pfam" id="PF16177">
    <property type="entry name" value="ACAS_N"/>
    <property type="match status" value="1"/>
</dbReference>
<dbReference type="EC" id="6.2.1.1" evidence="2"/>
<evidence type="ECO:0000313" key="11">
    <source>
        <dbReference type="Proteomes" id="UP000581688"/>
    </source>
</evidence>
<dbReference type="AlphaFoldDB" id="A0A841PYL4"/>
<organism evidence="10 11">
    <name type="scientific">Salirhabdus euzebyi</name>
    <dbReference type="NCBI Taxonomy" id="394506"/>
    <lineage>
        <taxon>Bacteria</taxon>
        <taxon>Bacillati</taxon>
        <taxon>Bacillota</taxon>
        <taxon>Bacilli</taxon>
        <taxon>Bacillales</taxon>
        <taxon>Bacillaceae</taxon>
        <taxon>Salirhabdus</taxon>
    </lineage>
</organism>
<evidence type="ECO:0000256" key="6">
    <source>
        <dbReference type="ARBA" id="ARBA00022990"/>
    </source>
</evidence>
<gene>
    <name evidence="10" type="ORF">HNQ94_001232</name>
</gene>
<dbReference type="Proteomes" id="UP000581688">
    <property type="component" value="Unassembled WGS sequence"/>
</dbReference>
<reference evidence="10 11" key="1">
    <citation type="submission" date="2020-08" db="EMBL/GenBank/DDBJ databases">
        <title>Genomic Encyclopedia of Type Strains, Phase IV (KMG-IV): sequencing the most valuable type-strain genomes for metagenomic binning, comparative biology and taxonomic classification.</title>
        <authorList>
            <person name="Goeker M."/>
        </authorList>
    </citation>
    <scope>NUCLEOTIDE SEQUENCE [LARGE SCALE GENOMIC DNA]</scope>
    <source>
        <strain evidence="10 11">DSM 19612</strain>
    </source>
</reference>
<dbReference type="Pfam" id="PF13193">
    <property type="entry name" value="AMP-binding_C"/>
    <property type="match status" value="1"/>
</dbReference>
<dbReference type="Gene3D" id="3.30.300.30">
    <property type="match status" value="1"/>
</dbReference>
<dbReference type="Pfam" id="PF00501">
    <property type="entry name" value="AMP-binding"/>
    <property type="match status" value="1"/>
</dbReference>
<evidence type="ECO:0000259" key="9">
    <source>
        <dbReference type="Pfam" id="PF16177"/>
    </source>
</evidence>
<keyword evidence="4" id="KW-0547">Nucleotide-binding</keyword>
<name>A0A841PYL4_9BACI</name>
<evidence type="ECO:0000259" key="8">
    <source>
        <dbReference type="Pfam" id="PF13193"/>
    </source>
</evidence>
<evidence type="ECO:0000256" key="1">
    <source>
        <dbReference type="ARBA" id="ARBA00006432"/>
    </source>
</evidence>
<keyword evidence="3 10" id="KW-0436">Ligase</keyword>
<dbReference type="InterPro" id="IPR045851">
    <property type="entry name" value="AMP-bd_C_sf"/>
</dbReference>
<protein>
    <recommendedName>
        <fullName evidence="2">acetate--CoA ligase</fullName>
        <ecNumber evidence="2">6.2.1.1</ecNumber>
    </recommendedName>
</protein>
<keyword evidence="5" id="KW-0067">ATP-binding</keyword>
<dbReference type="RefSeq" id="WP_246199942.1">
    <property type="nucleotide sequence ID" value="NZ_CADDWK010000003.1"/>
</dbReference>
<dbReference type="GO" id="GO:0005524">
    <property type="term" value="F:ATP binding"/>
    <property type="evidence" value="ECO:0007669"/>
    <property type="project" value="UniProtKB-KW"/>
</dbReference>
<evidence type="ECO:0000256" key="5">
    <source>
        <dbReference type="ARBA" id="ARBA00022840"/>
    </source>
</evidence>
<sequence length="648" mass="73210">MSKAVWFPSKEYKESTRLYNWMKSLGFEDYDTFHQKSIKDIGWFWDHAVQELDIQWNEPYTKPVDLSKGIQYPEWFVNGKMNVTYNCVDKWAENATTANKQALVWEGDNGDVISYTFSELNKEINKAANGLEKLGVKSKDVVTIYMPMIPETVIAMLAIAKIGAIFSPAFSGYKADAIAKRLNAAGAKWLITADGFFRRGKEVLLKEEADKAVANSPSVKKVIVVRRTKSNIPWNADKDVDWKIIRQNESDYNTKNTNGNDPFMIIYTSGTTGKPKGALHTHNGFPIKSAFDAGMCMDVQQEDTLFWYTDMGWMMGPFLVFGGLMNGARIVVFEGTPDYPEPDRIWHLVEDHRVTHLGISPTLIRSLMNKGEHWFNKRDLSTLKMIGSTGEPWNPEPWLWLFEKVCKKDVPIFNYSGGTEISGGIFGNVLVKPISPITFNAALPGMDVDVFDQEGKTVDQEVGELVIKQPWVGMTNGFYNENDRYENTYWSRWKDTWVHGDWVLKDDEGFFTITGRSDDTLNVAGKRIGPAEVESILVEHDDVLEAGVIGVPHEVKGETPVAFIVLNKEYLNQSMVKEEIAELAIAKLGKAIAPKELYIVSDLPKTRNAKVMRRAIKSAYLNKEGGDLSALENPQCLEEIRKLTSFVE</sequence>
<feature type="domain" description="Acetyl-coenzyme A synthetase N-terminal" evidence="9">
    <location>
        <begin position="30"/>
        <end position="87"/>
    </location>
</feature>